<feature type="transmembrane region" description="Helical" evidence="3">
    <location>
        <begin position="285"/>
        <end position="307"/>
    </location>
</feature>
<feature type="transmembrane region" description="Helical" evidence="3">
    <location>
        <begin position="170"/>
        <end position="188"/>
    </location>
</feature>
<dbReference type="AlphaFoldDB" id="A0A8B7XL52"/>
<gene>
    <name evidence="6" type="primary">LOC110974301</name>
</gene>
<feature type="transmembrane region" description="Helical" evidence="3">
    <location>
        <begin position="407"/>
        <end position="428"/>
    </location>
</feature>
<dbReference type="OMA" id="GHAVAMI"/>
<keyword evidence="3" id="KW-1133">Transmembrane helix</keyword>
<evidence type="ECO:0000256" key="1">
    <source>
        <dbReference type="ARBA" id="ARBA00004141"/>
    </source>
</evidence>
<dbReference type="RefSeq" id="XP_022081534.1">
    <property type="nucleotide sequence ID" value="XM_022225842.1"/>
</dbReference>
<feature type="transmembrane region" description="Helical" evidence="3">
    <location>
        <begin position="136"/>
        <end position="158"/>
    </location>
</feature>
<dbReference type="PANTHER" id="PTHR11360">
    <property type="entry name" value="MONOCARBOXYLATE TRANSPORTER"/>
    <property type="match status" value="1"/>
</dbReference>
<evidence type="ECO:0000256" key="3">
    <source>
        <dbReference type="SAM" id="Phobius"/>
    </source>
</evidence>
<evidence type="ECO:0000313" key="6">
    <source>
        <dbReference type="RefSeq" id="XP_022081534.1"/>
    </source>
</evidence>
<dbReference type="SUPFAM" id="SSF103473">
    <property type="entry name" value="MFS general substrate transporter"/>
    <property type="match status" value="1"/>
</dbReference>
<feature type="transmembrane region" description="Helical" evidence="3">
    <location>
        <begin position="12"/>
        <end position="29"/>
    </location>
</feature>
<dbReference type="GO" id="GO:0016020">
    <property type="term" value="C:membrane"/>
    <property type="evidence" value="ECO:0007669"/>
    <property type="project" value="UniProtKB-SubCell"/>
</dbReference>
<feature type="transmembrane region" description="Helical" evidence="3">
    <location>
        <begin position="250"/>
        <end position="273"/>
    </location>
</feature>
<evidence type="ECO:0000259" key="4">
    <source>
        <dbReference type="PROSITE" id="PS50850"/>
    </source>
</evidence>
<evidence type="ECO:0000256" key="2">
    <source>
        <dbReference type="SAM" id="MobiDB-lite"/>
    </source>
</evidence>
<dbReference type="KEGG" id="aplc:110974301"/>
<proteinExistence type="predicted"/>
<dbReference type="InterPro" id="IPR036259">
    <property type="entry name" value="MFS_trans_sf"/>
</dbReference>
<dbReference type="Proteomes" id="UP000694845">
    <property type="component" value="Unplaced"/>
</dbReference>
<organism evidence="5 6">
    <name type="scientific">Acanthaster planci</name>
    <name type="common">Crown-of-thorns starfish</name>
    <dbReference type="NCBI Taxonomy" id="133434"/>
    <lineage>
        <taxon>Eukaryota</taxon>
        <taxon>Metazoa</taxon>
        <taxon>Echinodermata</taxon>
        <taxon>Eleutherozoa</taxon>
        <taxon>Asterozoa</taxon>
        <taxon>Asteroidea</taxon>
        <taxon>Valvatacea</taxon>
        <taxon>Valvatida</taxon>
        <taxon>Acanthasteridae</taxon>
        <taxon>Acanthaster</taxon>
    </lineage>
</organism>
<dbReference type="Pfam" id="PF07690">
    <property type="entry name" value="MFS_1"/>
    <property type="match status" value="1"/>
</dbReference>
<feature type="transmembrane region" description="Helical" evidence="3">
    <location>
        <begin position="338"/>
        <end position="360"/>
    </location>
</feature>
<keyword evidence="5" id="KW-1185">Reference proteome</keyword>
<feature type="transmembrane region" description="Helical" evidence="3">
    <location>
        <begin position="49"/>
        <end position="68"/>
    </location>
</feature>
<feature type="region of interest" description="Disordered" evidence="2">
    <location>
        <begin position="199"/>
        <end position="218"/>
    </location>
</feature>
<keyword evidence="3" id="KW-0472">Membrane</keyword>
<accession>A0A8B7XL52</accession>
<dbReference type="GeneID" id="110974301"/>
<feature type="transmembrane region" description="Helical" evidence="3">
    <location>
        <begin position="80"/>
        <end position="99"/>
    </location>
</feature>
<dbReference type="InterPro" id="IPR011701">
    <property type="entry name" value="MFS"/>
</dbReference>
<reference evidence="6" key="1">
    <citation type="submission" date="2025-08" db="UniProtKB">
        <authorList>
            <consortium name="RefSeq"/>
        </authorList>
    </citation>
    <scope>IDENTIFICATION</scope>
</reference>
<dbReference type="GO" id="GO:0008028">
    <property type="term" value="F:monocarboxylic acid transmembrane transporter activity"/>
    <property type="evidence" value="ECO:0007669"/>
    <property type="project" value="TreeGrafter"/>
</dbReference>
<dbReference type="Gene3D" id="1.20.1250.20">
    <property type="entry name" value="MFS general substrate transporter like domains"/>
    <property type="match status" value="2"/>
</dbReference>
<feature type="domain" description="Major facilitator superfamily (MFS) profile" evidence="4">
    <location>
        <begin position="1"/>
        <end position="430"/>
    </location>
</feature>
<dbReference type="InterPro" id="IPR050327">
    <property type="entry name" value="Proton-linked_MCT"/>
</dbReference>
<dbReference type="OrthoDB" id="6499973at2759"/>
<keyword evidence="3" id="KW-0812">Transmembrane</keyword>
<comment type="subcellular location">
    <subcellularLocation>
        <location evidence="1">Membrane</location>
        <topology evidence="1">Multi-pass membrane protein</topology>
    </subcellularLocation>
</comment>
<feature type="transmembrane region" description="Helical" evidence="3">
    <location>
        <begin position="314"/>
        <end position="332"/>
    </location>
</feature>
<dbReference type="InterPro" id="IPR020846">
    <property type="entry name" value="MFS_dom"/>
</dbReference>
<protein>
    <submittedName>
        <fullName evidence="6">Monocarboxylate transporter 13-like isoform X1</fullName>
    </submittedName>
</protein>
<feature type="transmembrane region" description="Helical" evidence="3">
    <location>
        <begin position="372"/>
        <end position="395"/>
    </location>
</feature>
<dbReference type="PROSITE" id="PS50850">
    <property type="entry name" value="MFS"/>
    <property type="match status" value="1"/>
</dbReference>
<dbReference type="PANTHER" id="PTHR11360:SF303">
    <property type="entry name" value="MAJOR FACILITATOR SUPERFAMILY (MFS) PROFILE DOMAIN-CONTAINING PROTEIN"/>
    <property type="match status" value="1"/>
</dbReference>
<sequence length="434" mass="46682">MVQNMCRGCHRGWYAVLCLHADWLLWTGVVKGLGVMLPTLRVQFAAETWMIGALISTINGVSSFAGLLSGPLEAAFGTRAVAIVSGFLVGISMILASFSTSVIQMTFILSLLAGPGLSITNVLTRATMARYFTDDYATASGIGTSGHSVGMILFAPLAQLLLNTYGWRGALMLLGALALHLGVCCCLLRSPPPAAAEDSYQPIASSGGSEAPLDESDPDAEKKSLLRSLKDAIVSQWNLLGCSVCCQAKFWIAAVVWTCSFFNDGLWLIYFVSYAETKGFSDYEAVTFVTFGGIGNLVFKIGLGPVIDRGLLKIRAAMLVMMVPNSLALLVLPWTNSFWSMAVNSFVFNGLNGAISGLGDMYTREMLGTKKLVYVFSWIDLVSSAFHLSLGFFPGLIFDKTGSYDKAFVSMGCIAVLPVVALFAEWVIDRRNSS</sequence>
<feature type="transmembrane region" description="Helical" evidence="3">
    <location>
        <begin position="105"/>
        <end position="124"/>
    </location>
</feature>
<evidence type="ECO:0000313" key="5">
    <source>
        <dbReference type="Proteomes" id="UP000694845"/>
    </source>
</evidence>
<name>A0A8B7XL52_ACAPL</name>